<feature type="non-terminal residue" evidence="1">
    <location>
        <position position="54"/>
    </location>
</feature>
<proteinExistence type="predicted"/>
<dbReference type="AlphaFoldDB" id="A0A392VVB4"/>
<protein>
    <submittedName>
        <fullName evidence="1">Uncharacterized protein</fullName>
    </submittedName>
</protein>
<dbReference type="EMBL" id="LXQA011243064">
    <property type="protein sequence ID" value="MCI90380.1"/>
    <property type="molecule type" value="Genomic_DNA"/>
</dbReference>
<accession>A0A392VVB4</accession>
<evidence type="ECO:0000313" key="2">
    <source>
        <dbReference type="Proteomes" id="UP000265520"/>
    </source>
</evidence>
<organism evidence="1 2">
    <name type="scientific">Trifolium medium</name>
    <dbReference type="NCBI Taxonomy" id="97028"/>
    <lineage>
        <taxon>Eukaryota</taxon>
        <taxon>Viridiplantae</taxon>
        <taxon>Streptophyta</taxon>
        <taxon>Embryophyta</taxon>
        <taxon>Tracheophyta</taxon>
        <taxon>Spermatophyta</taxon>
        <taxon>Magnoliopsida</taxon>
        <taxon>eudicotyledons</taxon>
        <taxon>Gunneridae</taxon>
        <taxon>Pentapetalae</taxon>
        <taxon>rosids</taxon>
        <taxon>fabids</taxon>
        <taxon>Fabales</taxon>
        <taxon>Fabaceae</taxon>
        <taxon>Papilionoideae</taxon>
        <taxon>50 kb inversion clade</taxon>
        <taxon>NPAAA clade</taxon>
        <taxon>Hologalegina</taxon>
        <taxon>IRL clade</taxon>
        <taxon>Trifolieae</taxon>
        <taxon>Trifolium</taxon>
    </lineage>
</organism>
<evidence type="ECO:0000313" key="1">
    <source>
        <dbReference type="EMBL" id="MCI90380.1"/>
    </source>
</evidence>
<dbReference type="Proteomes" id="UP000265520">
    <property type="component" value="Unassembled WGS sequence"/>
</dbReference>
<reference evidence="1 2" key="1">
    <citation type="journal article" date="2018" name="Front. Plant Sci.">
        <title>Red Clover (Trifolium pratense) and Zigzag Clover (T. medium) - A Picture of Genomic Similarities and Differences.</title>
        <authorList>
            <person name="Dluhosova J."/>
            <person name="Istvanek J."/>
            <person name="Nedelnik J."/>
            <person name="Repkova J."/>
        </authorList>
    </citation>
    <scope>NUCLEOTIDE SEQUENCE [LARGE SCALE GENOMIC DNA]</scope>
    <source>
        <strain evidence="2">cv. 10/8</strain>
        <tissue evidence="1">Leaf</tissue>
    </source>
</reference>
<sequence length="54" mass="6104">MIAQDFSGLTNNVMPIGEEQCSFTTMVRGRQIRFDREALNNYLGNPINILGDEL</sequence>
<keyword evidence="2" id="KW-1185">Reference proteome</keyword>
<name>A0A392VVB4_9FABA</name>
<comment type="caution">
    <text evidence="1">The sequence shown here is derived from an EMBL/GenBank/DDBJ whole genome shotgun (WGS) entry which is preliminary data.</text>
</comment>